<dbReference type="PROSITE" id="PS50059">
    <property type="entry name" value="FKBP_PPIASE"/>
    <property type="match status" value="1"/>
</dbReference>
<dbReference type="InterPro" id="IPR001179">
    <property type="entry name" value="PPIase_FKBP_dom"/>
</dbReference>
<evidence type="ECO:0000256" key="4">
    <source>
        <dbReference type="ARBA" id="ARBA00023235"/>
    </source>
</evidence>
<comment type="caution">
    <text evidence="9">The sequence shown here is derived from an EMBL/GenBank/DDBJ whole genome shotgun (WGS) entry which is preliminary data.</text>
</comment>
<dbReference type="Proteomes" id="UP001501323">
    <property type="component" value="Unassembled WGS sequence"/>
</dbReference>
<feature type="chain" id="PRO_5046848374" description="Peptidyl-prolyl cis-trans isomerase" evidence="7">
    <location>
        <begin position="26"/>
        <end position="314"/>
    </location>
</feature>
<protein>
    <recommendedName>
        <fullName evidence="6">Peptidyl-prolyl cis-trans isomerase</fullName>
        <ecNumber evidence="6">5.2.1.8</ecNumber>
    </recommendedName>
</protein>
<evidence type="ECO:0000259" key="8">
    <source>
        <dbReference type="PROSITE" id="PS50059"/>
    </source>
</evidence>
<dbReference type="Pfam" id="PF00254">
    <property type="entry name" value="FKBP_C"/>
    <property type="match status" value="1"/>
</dbReference>
<dbReference type="InterPro" id="IPR046357">
    <property type="entry name" value="PPIase_dom_sf"/>
</dbReference>
<evidence type="ECO:0000256" key="3">
    <source>
        <dbReference type="ARBA" id="ARBA00023110"/>
    </source>
</evidence>
<dbReference type="Gene3D" id="3.10.50.40">
    <property type="match status" value="1"/>
</dbReference>
<keyword evidence="3 5" id="KW-0697">Rotamase</keyword>
<dbReference type="Pfam" id="PF01346">
    <property type="entry name" value="FKBP_N"/>
    <property type="match status" value="2"/>
</dbReference>
<dbReference type="PANTHER" id="PTHR43811">
    <property type="entry name" value="FKBP-TYPE PEPTIDYL-PROLYL CIS-TRANS ISOMERASE FKPA"/>
    <property type="match status" value="1"/>
</dbReference>
<accession>A0ABP9E1W3</accession>
<dbReference type="EC" id="5.2.1.8" evidence="6"/>
<comment type="similarity">
    <text evidence="2 6">Belongs to the FKBP-type PPIase family.</text>
</comment>
<keyword evidence="7" id="KW-0732">Signal</keyword>
<evidence type="ECO:0000313" key="10">
    <source>
        <dbReference type="Proteomes" id="UP001501323"/>
    </source>
</evidence>
<dbReference type="SUPFAM" id="SSF54534">
    <property type="entry name" value="FKBP-like"/>
    <property type="match status" value="1"/>
</dbReference>
<dbReference type="Gene3D" id="1.10.287.460">
    <property type="entry name" value="Peptidyl-prolyl cis-trans isomerase, FKBP-type, N-terminal domain"/>
    <property type="match status" value="2"/>
</dbReference>
<keyword evidence="4 5" id="KW-0413">Isomerase</keyword>
<sequence>MKPLLRALVALSMLAAIGPVPSALAQENGVLTTEREKIGYMVGMDVGRSIAPAAPDLDRAAFERAVRNAFSGGQPLLTEEEAKAVAPALMQRIALRNGQPVPGLAPGVEPPAVPKDKVGFLVGADAGRSLAPIRDELDVRVFMQGVADVLDGRKLQLTDQEADALRQSFSARVRTKLQAEAAAAGRKNASEGAAFLARNKATKGVFTTPSGLQYMVLRQGAGPRPRPDANVRVHYHGTLLDGTVFDSSYDRGQPAEFGLDKVIAGWTEGLGLMPVGAKYRFWVPSELAYGDRAGMGPIGPNSTLVFDVELLQIL</sequence>
<evidence type="ECO:0000313" key="9">
    <source>
        <dbReference type="EMBL" id="GAA4865001.1"/>
    </source>
</evidence>
<dbReference type="PANTHER" id="PTHR43811:SF57">
    <property type="entry name" value="FKBP-TYPE PEPTIDYL-PROLYL CIS-TRANS ISOMERASE FKPA-RELATED"/>
    <property type="match status" value="1"/>
</dbReference>
<feature type="signal peptide" evidence="7">
    <location>
        <begin position="1"/>
        <end position="25"/>
    </location>
</feature>
<evidence type="ECO:0000256" key="2">
    <source>
        <dbReference type="ARBA" id="ARBA00006577"/>
    </source>
</evidence>
<evidence type="ECO:0000256" key="1">
    <source>
        <dbReference type="ARBA" id="ARBA00000971"/>
    </source>
</evidence>
<dbReference type="RefSeq" id="WP_345295022.1">
    <property type="nucleotide sequence ID" value="NZ_BAABJY010000002.1"/>
</dbReference>
<dbReference type="EMBL" id="BAABJY010000002">
    <property type="protein sequence ID" value="GAA4865001.1"/>
    <property type="molecule type" value="Genomic_DNA"/>
</dbReference>
<gene>
    <name evidence="9" type="ORF">GCM10023332_16470</name>
</gene>
<evidence type="ECO:0000256" key="5">
    <source>
        <dbReference type="PROSITE-ProRule" id="PRU00277"/>
    </source>
</evidence>
<name>A0ABP9E1W3_9GAMM</name>
<comment type="catalytic activity">
    <reaction evidence="1 5 6">
        <text>[protein]-peptidylproline (omega=180) = [protein]-peptidylproline (omega=0)</text>
        <dbReference type="Rhea" id="RHEA:16237"/>
        <dbReference type="Rhea" id="RHEA-COMP:10747"/>
        <dbReference type="Rhea" id="RHEA-COMP:10748"/>
        <dbReference type="ChEBI" id="CHEBI:83833"/>
        <dbReference type="ChEBI" id="CHEBI:83834"/>
        <dbReference type="EC" id="5.2.1.8"/>
    </reaction>
</comment>
<feature type="domain" description="PPIase FKBP-type" evidence="8">
    <location>
        <begin position="228"/>
        <end position="314"/>
    </location>
</feature>
<proteinExistence type="inferred from homology"/>
<evidence type="ECO:0000256" key="7">
    <source>
        <dbReference type="SAM" id="SignalP"/>
    </source>
</evidence>
<organism evidence="9 10">
    <name type="scientific">Luteimonas vadosa</name>
    <dbReference type="NCBI Taxonomy" id="1165507"/>
    <lineage>
        <taxon>Bacteria</taxon>
        <taxon>Pseudomonadati</taxon>
        <taxon>Pseudomonadota</taxon>
        <taxon>Gammaproteobacteria</taxon>
        <taxon>Lysobacterales</taxon>
        <taxon>Lysobacteraceae</taxon>
        <taxon>Luteimonas</taxon>
    </lineage>
</organism>
<keyword evidence="10" id="KW-1185">Reference proteome</keyword>
<evidence type="ECO:0000256" key="6">
    <source>
        <dbReference type="RuleBase" id="RU003915"/>
    </source>
</evidence>
<dbReference type="InterPro" id="IPR036944">
    <property type="entry name" value="PPIase_FKBP_N_sf"/>
</dbReference>
<reference evidence="10" key="1">
    <citation type="journal article" date="2019" name="Int. J. Syst. Evol. Microbiol.">
        <title>The Global Catalogue of Microorganisms (GCM) 10K type strain sequencing project: providing services to taxonomists for standard genome sequencing and annotation.</title>
        <authorList>
            <consortium name="The Broad Institute Genomics Platform"/>
            <consortium name="The Broad Institute Genome Sequencing Center for Infectious Disease"/>
            <person name="Wu L."/>
            <person name="Ma J."/>
        </authorList>
    </citation>
    <scope>NUCLEOTIDE SEQUENCE [LARGE SCALE GENOMIC DNA]</scope>
    <source>
        <strain evidence="10">JCM 18392</strain>
    </source>
</reference>
<dbReference type="InterPro" id="IPR000774">
    <property type="entry name" value="PPIase_FKBP_N"/>
</dbReference>
<dbReference type="GO" id="GO:0016853">
    <property type="term" value="F:isomerase activity"/>
    <property type="evidence" value="ECO:0007669"/>
    <property type="project" value="UniProtKB-KW"/>
</dbReference>